<evidence type="ECO:0000256" key="1">
    <source>
        <dbReference type="SAM" id="Coils"/>
    </source>
</evidence>
<protein>
    <recommendedName>
        <fullName evidence="3">DUF7081 domain-containing protein</fullName>
    </recommendedName>
</protein>
<evidence type="ECO:0000313" key="4">
    <source>
        <dbReference type="EMBL" id="PPR84979.1"/>
    </source>
</evidence>
<accession>A0A2P5W1K7</accession>
<dbReference type="Proteomes" id="UP000239757">
    <property type="component" value="Unassembled WGS sequence"/>
</dbReference>
<dbReference type="AlphaFoldDB" id="A0A2P5W1K7"/>
<feature type="region of interest" description="Disordered" evidence="2">
    <location>
        <begin position="1"/>
        <end position="71"/>
    </location>
</feature>
<name>A0A2P5W1K7_GOSBA</name>
<evidence type="ECO:0000256" key="2">
    <source>
        <dbReference type="SAM" id="MobiDB-lite"/>
    </source>
</evidence>
<keyword evidence="1" id="KW-0175">Coiled coil</keyword>
<organism evidence="4 5">
    <name type="scientific">Gossypium barbadense</name>
    <name type="common">Sea Island cotton</name>
    <name type="synonym">Hibiscus barbadensis</name>
    <dbReference type="NCBI Taxonomy" id="3634"/>
    <lineage>
        <taxon>Eukaryota</taxon>
        <taxon>Viridiplantae</taxon>
        <taxon>Streptophyta</taxon>
        <taxon>Embryophyta</taxon>
        <taxon>Tracheophyta</taxon>
        <taxon>Spermatophyta</taxon>
        <taxon>Magnoliopsida</taxon>
        <taxon>eudicotyledons</taxon>
        <taxon>Gunneridae</taxon>
        <taxon>Pentapetalae</taxon>
        <taxon>rosids</taxon>
        <taxon>malvids</taxon>
        <taxon>Malvales</taxon>
        <taxon>Malvaceae</taxon>
        <taxon>Malvoideae</taxon>
        <taxon>Gossypium</taxon>
    </lineage>
</organism>
<sequence>MSIPSPSHLGTPPHSENPHMDTTPPLDNPHDMGSSHIDIQQDLNSHMDTPPHTENPNDMGSPHIDIHQDLFPDSGEGLPYAPIHWPNAGDIWTWKVGRRVNSAGFYGDRFLHLPESLRKANSPKVFASKPALERFVRLNFPDADVNAFFASFVWKIPAVVESPTKAPAAPEEGTEDVKQESNSKTPRRTQRKRAPPAPPVSTPNSSDGKKMQKNSKGSAKTKRPTRQRGKESAPPPAETEDTNSGLDLSFLDNETGRTQRKRAPPPPPFSTPSSIEAPAAPEEGTEDVKQESNSKTPRRTQRKRAPPAPPVSTPNSSDGKKMQKNSKGSAKTKRPTRQRGKESAPPPAETEDMNSGLDLSFLDNETGRAEFDNYLSSLDEILAQPFSEEPFSHPAEMQNSFAGDSEMAEARRKLSSLLDMDFPSLICFKDLEELASLASKLRKDPTLTAEQLVKLKLIEEIPSFCEVFLENREVMEQADKFFRGLDDNRAKVSSLKQEYSELKQQVTNLESEVDSNTMTVQDIDNQIAQLKAHRAELTKLIDKKKRDKDELTYNQKLVANSIPKVVHEVQLANAKKPEWELKKENALKREGEILAKFAPLKGFSL</sequence>
<dbReference type="Pfam" id="PF23299">
    <property type="entry name" value="DUF7081"/>
    <property type="match status" value="1"/>
</dbReference>
<feature type="compositionally biased region" description="Basic residues" evidence="2">
    <location>
        <begin position="296"/>
        <end position="305"/>
    </location>
</feature>
<feature type="compositionally biased region" description="Polar residues" evidence="2">
    <location>
        <begin position="37"/>
        <end position="58"/>
    </location>
</feature>
<dbReference type="PANTHER" id="PTHR33345">
    <property type="entry name" value="ADAPTER PROTEIN, PUTATIVE-RELATED"/>
    <property type="match status" value="1"/>
</dbReference>
<feature type="coiled-coil region" evidence="1">
    <location>
        <begin position="485"/>
        <end position="554"/>
    </location>
</feature>
<proteinExistence type="predicted"/>
<feature type="compositionally biased region" description="Basic residues" evidence="2">
    <location>
        <begin position="185"/>
        <end position="194"/>
    </location>
</feature>
<feature type="region of interest" description="Disordered" evidence="2">
    <location>
        <begin position="165"/>
        <end position="359"/>
    </location>
</feature>
<reference evidence="4 5" key="1">
    <citation type="submission" date="2015-01" db="EMBL/GenBank/DDBJ databases">
        <title>Genome of allotetraploid Gossypium barbadense reveals genomic plasticity and fiber elongation in cotton evolution.</title>
        <authorList>
            <person name="Chen X."/>
            <person name="Liu X."/>
            <person name="Zhao B."/>
            <person name="Zheng H."/>
            <person name="Hu Y."/>
            <person name="Lu G."/>
            <person name="Yang C."/>
            <person name="Chen J."/>
            <person name="Shan C."/>
            <person name="Zhang L."/>
            <person name="Zhou Y."/>
            <person name="Wang L."/>
            <person name="Guo W."/>
            <person name="Bai Y."/>
            <person name="Ruan J."/>
            <person name="Shangguan X."/>
            <person name="Mao Y."/>
            <person name="Jiang J."/>
            <person name="Zhu Y."/>
            <person name="Lei J."/>
            <person name="Kang H."/>
            <person name="Chen S."/>
            <person name="He X."/>
            <person name="Wang R."/>
            <person name="Wang Y."/>
            <person name="Chen J."/>
            <person name="Wang L."/>
            <person name="Yu S."/>
            <person name="Wang B."/>
            <person name="Wei J."/>
            <person name="Song S."/>
            <person name="Lu X."/>
            <person name="Gao Z."/>
            <person name="Gu W."/>
            <person name="Deng X."/>
            <person name="Ma D."/>
            <person name="Wang S."/>
            <person name="Liang W."/>
            <person name="Fang L."/>
            <person name="Cai C."/>
            <person name="Zhu X."/>
            <person name="Zhou B."/>
            <person name="Zhang Y."/>
            <person name="Chen Z."/>
            <person name="Xu S."/>
            <person name="Zhu R."/>
            <person name="Wang S."/>
            <person name="Zhang T."/>
            <person name="Zhao G."/>
        </authorList>
    </citation>
    <scope>NUCLEOTIDE SEQUENCE [LARGE SCALE GENOMIC DNA]</scope>
    <source>
        <strain evidence="5">cv. Xinhai21</strain>
        <tissue evidence="4">Leaf</tissue>
    </source>
</reference>
<feature type="domain" description="DUF7081" evidence="3">
    <location>
        <begin position="73"/>
        <end position="158"/>
    </location>
</feature>
<dbReference type="OrthoDB" id="1670580at2759"/>
<evidence type="ECO:0000313" key="5">
    <source>
        <dbReference type="Proteomes" id="UP000239757"/>
    </source>
</evidence>
<dbReference type="InterPro" id="IPR055508">
    <property type="entry name" value="DUF7081"/>
</dbReference>
<gene>
    <name evidence="4" type="ORF">GOBAR_AA35733</name>
</gene>
<dbReference type="Gene3D" id="1.20.5.340">
    <property type="match status" value="1"/>
</dbReference>
<dbReference type="EMBL" id="KZ669613">
    <property type="protein sequence ID" value="PPR84979.1"/>
    <property type="molecule type" value="Genomic_DNA"/>
</dbReference>
<evidence type="ECO:0000259" key="3">
    <source>
        <dbReference type="Pfam" id="PF23299"/>
    </source>
</evidence>
<dbReference type="PANTHER" id="PTHR33345:SF4">
    <property type="entry name" value="MBD DOMAIN-CONTAINING PROTEIN"/>
    <property type="match status" value="1"/>
</dbReference>